<dbReference type="Pfam" id="PF07690">
    <property type="entry name" value="MFS_1"/>
    <property type="match status" value="1"/>
</dbReference>
<dbReference type="SUPFAM" id="SSF103473">
    <property type="entry name" value="MFS general substrate transporter"/>
    <property type="match status" value="1"/>
</dbReference>
<dbReference type="OrthoDB" id="145388at2"/>
<dbReference type="PANTHER" id="PTHR23513">
    <property type="entry name" value="INTEGRAL MEMBRANE EFFLUX PROTEIN-RELATED"/>
    <property type="match status" value="1"/>
</dbReference>
<comment type="caution">
    <text evidence="9">The sequence shown here is derived from an EMBL/GenBank/DDBJ whole genome shotgun (WGS) entry which is preliminary data.</text>
</comment>
<evidence type="ECO:0000256" key="3">
    <source>
        <dbReference type="ARBA" id="ARBA00022692"/>
    </source>
</evidence>
<dbReference type="Proteomes" id="UP000286931">
    <property type="component" value="Unassembled WGS sequence"/>
</dbReference>
<feature type="transmembrane region" description="Helical" evidence="7">
    <location>
        <begin position="369"/>
        <end position="387"/>
    </location>
</feature>
<feature type="transmembrane region" description="Helical" evidence="7">
    <location>
        <begin position="302"/>
        <end position="321"/>
    </location>
</feature>
<feature type="transmembrane region" description="Helical" evidence="7">
    <location>
        <begin position="39"/>
        <end position="62"/>
    </location>
</feature>
<evidence type="ECO:0000313" key="9">
    <source>
        <dbReference type="EMBL" id="GCE00790.1"/>
    </source>
</evidence>
<evidence type="ECO:0000313" key="10">
    <source>
        <dbReference type="Proteomes" id="UP000286931"/>
    </source>
</evidence>
<keyword evidence="3 7" id="KW-0812">Transmembrane</keyword>
<evidence type="ECO:0000259" key="8">
    <source>
        <dbReference type="PROSITE" id="PS50850"/>
    </source>
</evidence>
<name>A0A401Z1N5_9ACTN</name>
<comment type="subcellular location">
    <subcellularLocation>
        <location evidence="1">Cell membrane</location>
        <topology evidence="1">Multi-pass membrane protein</topology>
    </subcellularLocation>
</comment>
<evidence type="ECO:0000256" key="5">
    <source>
        <dbReference type="ARBA" id="ARBA00023136"/>
    </source>
</evidence>
<dbReference type="EMBL" id="BIFH01000042">
    <property type="protein sequence ID" value="GCE00790.1"/>
    <property type="molecule type" value="Genomic_DNA"/>
</dbReference>
<dbReference type="InterPro" id="IPR020846">
    <property type="entry name" value="MFS_dom"/>
</dbReference>
<dbReference type="InterPro" id="IPR022324">
    <property type="entry name" value="Bacilysin_exporter_BacE_put"/>
</dbReference>
<dbReference type="PROSITE" id="PS50850">
    <property type="entry name" value="MFS"/>
    <property type="match status" value="1"/>
</dbReference>
<dbReference type="AlphaFoldDB" id="A0A401Z1N5"/>
<feature type="domain" description="Major facilitator superfamily (MFS) profile" evidence="8">
    <location>
        <begin position="1"/>
        <end position="392"/>
    </location>
</feature>
<dbReference type="GO" id="GO:0022857">
    <property type="term" value="F:transmembrane transporter activity"/>
    <property type="evidence" value="ECO:0007669"/>
    <property type="project" value="InterPro"/>
</dbReference>
<reference evidence="9 10" key="1">
    <citation type="submission" date="2018-12" db="EMBL/GenBank/DDBJ databases">
        <title>Draft genome sequence of Embleya hyalina NBRC 13850T.</title>
        <authorList>
            <person name="Komaki H."/>
            <person name="Hosoyama A."/>
            <person name="Kimura A."/>
            <person name="Ichikawa N."/>
            <person name="Tamura T."/>
        </authorList>
    </citation>
    <scope>NUCLEOTIDE SEQUENCE [LARGE SCALE GENOMIC DNA]</scope>
    <source>
        <strain evidence="9 10">NBRC 13850</strain>
    </source>
</reference>
<feature type="compositionally biased region" description="Basic and acidic residues" evidence="6">
    <location>
        <begin position="419"/>
        <end position="432"/>
    </location>
</feature>
<feature type="transmembrane region" description="Helical" evidence="7">
    <location>
        <begin position="216"/>
        <end position="237"/>
    </location>
</feature>
<dbReference type="GO" id="GO:0005886">
    <property type="term" value="C:plasma membrane"/>
    <property type="evidence" value="ECO:0007669"/>
    <property type="project" value="UniProtKB-SubCell"/>
</dbReference>
<dbReference type="CDD" id="cd06173">
    <property type="entry name" value="MFS_MefA_like"/>
    <property type="match status" value="1"/>
</dbReference>
<evidence type="ECO:0000256" key="7">
    <source>
        <dbReference type="SAM" id="Phobius"/>
    </source>
</evidence>
<gene>
    <name evidence="9" type="ORF">EHYA_08516</name>
</gene>
<feature type="region of interest" description="Disordered" evidence="6">
    <location>
        <begin position="404"/>
        <end position="432"/>
    </location>
</feature>
<keyword evidence="10" id="KW-1185">Reference proteome</keyword>
<dbReference type="Gene3D" id="1.20.1250.20">
    <property type="entry name" value="MFS general substrate transporter like domains"/>
    <property type="match status" value="1"/>
</dbReference>
<accession>A0A401Z1N5</accession>
<organism evidence="9 10">
    <name type="scientific">Embleya hyalina</name>
    <dbReference type="NCBI Taxonomy" id="516124"/>
    <lineage>
        <taxon>Bacteria</taxon>
        <taxon>Bacillati</taxon>
        <taxon>Actinomycetota</taxon>
        <taxon>Actinomycetes</taxon>
        <taxon>Kitasatosporales</taxon>
        <taxon>Streptomycetaceae</taxon>
        <taxon>Embleya</taxon>
    </lineage>
</organism>
<keyword evidence="2" id="KW-1003">Cell membrane</keyword>
<feature type="transmembrane region" description="Helical" evidence="7">
    <location>
        <begin position="342"/>
        <end position="363"/>
    </location>
</feature>
<evidence type="ECO:0000256" key="6">
    <source>
        <dbReference type="SAM" id="MobiDB-lite"/>
    </source>
</evidence>
<dbReference type="PANTHER" id="PTHR23513:SF6">
    <property type="entry name" value="MAJOR FACILITATOR SUPERFAMILY ASSOCIATED DOMAIN-CONTAINING PROTEIN"/>
    <property type="match status" value="1"/>
</dbReference>
<evidence type="ECO:0000256" key="1">
    <source>
        <dbReference type="ARBA" id="ARBA00004651"/>
    </source>
</evidence>
<keyword evidence="4 7" id="KW-1133">Transmembrane helix</keyword>
<proteinExistence type="predicted"/>
<feature type="transmembrane region" description="Helical" evidence="7">
    <location>
        <begin position="277"/>
        <end position="296"/>
    </location>
</feature>
<evidence type="ECO:0000256" key="4">
    <source>
        <dbReference type="ARBA" id="ARBA00022989"/>
    </source>
</evidence>
<dbReference type="InterPro" id="IPR036259">
    <property type="entry name" value="MFS_trans_sf"/>
</dbReference>
<feature type="transmembrane region" description="Helical" evidence="7">
    <location>
        <begin position="249"/>
        <end position="270"/>
    </location>
</feature>
<dbReference type="InterPro" id="IPR011701">
    <property type="entry name" value="MFS"/>
</dbReference>
<keyword evidence="5 7" id="KW-0472">Membrane</keyword>
<evidence type="ECO:0000256" key="2">
    <source>
        <dbReference type="ARBA" id="ARBA00022475"/>
    </source>
</evidence>
<feature type="transmembrane region" description="Helical" evidence="7">
    <location>
        <begin position="159"/>
        <end position="178"/>
    </location>
</feature>
<dbReference type="PRINTS" id="PR01988">
    <property type="entry name" value="EXPORTERBACE"/>
</dbReference>
<sequence length="432" mass="44684">MRTAPLFLGGQAVSLVGDGVANLAVPLLVLQSTHNPVAAGLAAAPRAIGYTVVGLVGGVVVDRANPWRVLVWADVARTACFLALFALAGLRSVTAILVVAFVAGAASVFFQLALSIAVRDAFPDRLQSTNATLESANQIGFVAGPGIAGLLAATGMLRLGLLATAATFAVSVATLGLVRKHMPRFARPAAPRDWRTLRAELAAGLRYTTTTAPMSTLLWVMAIVNLVLGVDALIVYLLEVDMDLPPGQVGLVVAAGGVGGFIGALVSRWIRRVGPMYTLAGGTISFAVLLVVLGSVDTVAPAAAASFGMSASIVITNVMNRTMIQTIVPRELLGRVVSAQRMVSYLMATLGTVLAGAATGWAGGHARPVFWLAGTMAVATVLVAWRIGLRQHIHIARAGPARPAVVPAEPAEPVEVEPTELHGRAKANEEAD</sequence>
<protein>
    <submittedName>
        <fullName evidence="9">MFS transporter</fullName>
    </submittedName>
</protein>
<dbReference type="RefSeq" id="WP_126642483.1">
    <property type="nucleotide sequence ID" value="NZ_BIFH01000042.1"/>
</dbReference>